<gene>
    <name evidence="3" type="ORF">BCAL_1808</name>
</gene>
<feature type="compositionally biased region" description="Low complexity" evidence="1">
    <location>
        <begin position="261"/>
        <end position="278"/>
    </location>
</feature>
<feature type="signal peptide" evidence="2">
    <location>
        <begin position="1"/>
        <end position="29"/>
    </location>
</feature>
<dbReference type="STRING" id="1437609.BCAL_1808"/>
<evidence type="ECO:0000313" key="4">
    <source>
        <dbReference type="Proteomes" id="UP000029072"/>
    </source>
</evidence>
<feature type="region of interest" description="Disordered" evidence="1">
    <location>
        <begin position="149"/>
        <end position="184"/>
    </location>
</feature>
<proteinExistence type="predicted"/>
<evidence type="ECO:0000313" key="3">
    <source>
        <dbReference type="EMBL" id="KFI51882.1"/>
    </source>
</evidence>
<organism evidence="3 4">
    <name type="scientific">Bifidobacterium callitrichos DSM 23973</name>
    <dbReference type="NCBI Taxonomy" id="1437609"/>
    <lineage>
        <taxon>Bacteria</taxon>
        <taxon>Bacillati</taxon>
        <taxon>Actinomycetota</taxon>
        <taxon>Actinomycetes</taxon>
        <taxon>Bifidobacteriales</taxon>
        <taxon>Bifidobacteriaceae</taxon>
        <taxon>Bifidobacterium</taxon>
    </lineage>
</organism>
<feature type="region of interest" description="Disordered" evidence="1">
    <location>
        <begin position="419"/>
        <end position="464"/>
    </location>
</feature>
<dbReference type="eggNOG" id="COG4213">
    <property type="taxonomic scope" value="Bacteria"/>
</dbReference>
<evidence type="ECO:0000256" key="2">
    <source>
        <dbReference type="SAM" id="SignalP"/>
    </source>
</evidence>
<accession>A0A086ZZD2</accession>
<reference evidence="3 4" key="1">
    <citation type="submission" date="2014-03" db="EMBL/GenBank/DDBJ databases">
        <title>Genomics of Bifidobacteria.</title>
        <authorList>
            <person name="Ventura M."/>
            <person name="Milani C."/>
            <person name="Lugli G.A."/>
        </authorList>
    </citation>
    <scope>NUCLEOTIDE SEQUENCE [LARGE SCALE GENOMIC DNA]</scope>
    <source>
        <strain evidence="3 4">DSM 23973</strain>
    </source>
</reference>
<feature type="compositionally biased region" description="Low complexity" evidence="1">
    <location>
        <begin position="163"/>
        <end position="177"/>
    </location>
</feature>
<dbReference type="EMBL" id="JGYS01000019">
    <property type="protein sequence ID" value="KFI51882.1"/>
    <property type="molecule type" value="Genomic_DNA"/>
</dbReference>
<evidence type="ECO:0008006" key="5">
    <source>
        <dbReference type="Google" id="ProtNLM"/>
    </source>
</evidence>
<comment type="caution">
    <text evidence="3">The sequence shown here is derived from an EMBL/GenBank/DDBJ whole genome shotgun (WGS) entry which is preliminary data.</text>
</comment>
<keyword evidence="2" id="KW-0732">Signal</keyword>
<dbReference type="Proteomes" id="UP000029072">
    <property type="component" value="Unassembled WGS sequence"/>
</dbReference>
<dbReference type="RefSeq" id="WP_043164095.1">
    <property type="nucleotide sequence ID" value="NZ_JDUV01000002.1"/>
</dbReference>
<protein>
    <recommendedName>
        <fullName evidence="5">Periplasmic binding protein domain-containing protein</fullName>
    </recommendedName>
</protein>
<feature type="compositionally biased region" description="Basic and acidic residues" evidence="1">
    <location>
        <begin position="419"/>
        <end position="434"/>
    </location>
</feature>
<dbReference type="AlphaFoldDB" id="A0A086ZZD2"/>
<dbReference type="OrthoDB" id="3239411at2"/>
<name>A0A086ZZD2_9BIFI</name>
<feature type="region of interest" description="Disordered" evidence="1">
    <location>
        <begin position="260"/>
        <end position="292"/>
    </location>
</feature>
<sequence length="566" mass="59280">MATSRSHIAVRLIAMAAGISLLFASEACSTDSGKDVNANGVTTVTTSRTTAGTVAIFTPSDGITISQRTPLNKWAKLTPQITKELIGQGVRKDAIEKTTSDSLDQQSHDVQDWVVDHMTASHDSSDGGNDSSDPSHTTIIVAPVVDADPSTRQYGDYVTQPVDASDSTDNGSSGSSAQNTDENEQDAYNRLDSALKLAKDAGMHVVLLSNGVDGFSPDAFVRFSTAEQIGALQATKLIAKLDLDKASKDNPKAIEVLIPYSASQDGQSSGAGSGSKSDATSDAKSDEADADNTTQFDDAFARAAFSGMWRILQPYFNQGKAYSPSGLLDKATKDSDWRAVAVSSDDKKHIAAALDERLPIEKTDAGTTYTKVDGIIAMNDYVASVVTDELASLGYTGSAADINPSITISGIVGNITGKKDLQRGKVPDPAKAPDADGGSGGSDDDMDGSASAKDPDADDESDSSWPIVTGFGGYVDTIPQVVNGKQWMTGLENRNAIAADIAETTVRLNRGESLADLKYVTKEIVPGSSSKTKVSTISEDALSVSAYNLKTVLIDPGYITMADAGL</sequence>
<feature type="chain" id="PRO_5001818238" description="Periplasmic binding protein domain-containing protein" evidence="2">
    <location>
        <begin position="30"/>
        <end position="566"/>
    </location>
</feature>
<dbReference type="Gene3D" id="3.40.50.2300">
    <property type="match status" value="3"/>
</dbReference>
<evidence type="ECO:0000256" key="1">
    <source>
        <dbReference type="SAM" id="MobiDB-lite"/>
    </source>
</evidence>